<evidence type="ECO:0000256" key="2">
    <source>
        <dbReference type="SAM" id="SignalP"/>
    </source>
</evidence>
<dbReference type="PANTHER" id="PTHR36733">
    <property type="entry name" value="CELL WALL PROTEIN-RELATED"/>
    <property type="match status" value="1"/>
</dbReference>
<name>A0A5P1FHA5_ASPOF</name>
<proteinExistence type="predicted"/>
<evidence type="ECO:0000256" key="1">
    <source>
        <dbReference type="SAM" id="MobiDB-lite"/>
    </source>
</evidence>
<reference evidence="4" key="1">
    <citation type="journal article" date="2017" name="Nat. Commun.">
        <title>The asparagus genome sheds light on the origin and evolution of a young Y chromosome.</title>
        <authorList>
            <person name="Harkess A."/>
            <person name="Zhou J."/>
            <person name="Xu C."/>
            <person name="Bowers J.E."/>
            <person name="Van der Hulst R."/>
            <person name="Ayyampalayam S."/>
            <person name="Mercati F."/>
            <person name="Riccardi P."/>
            <person name="McKain M.R."/>
            <person name="Kakrana A."/>
            <person name="Tang H."/>
            <person name="Ray J."/>
            <person name="Groenendijk J."/>
            <person name="Arikit S."/>
            <person name="Mathioni S.M."/>
            <person name="Nakano M."/>
            <person name="Shan H."/>
            <person name="Telgmann-Rauber A."/>
            <person name="Kanno A."/>
            <person name="Yue Z."/>
            <person name="Chen H."/>
            <person name="Li W."/>
            <person name="Chen Y."/>
            <person name="Xu X."/>
            <person name="Zhang Y."/>
            <person name="Luo S."/>
            <person name="Chen H."/>
            <person name="Gao J."/>
            <person name="Mao Z."/>
            <person name="Pires J.C."/>
            <person name="Luo M."/>
            <person name="Kudrna D."/>
            <person name="Wing R.A."/>
            <person name="Meyers B.C."/>
            <person name="Yi K."/>
            <person name="Kong H."/>
            <person name="Lavrijsen P."/>
            <person name="Sunseri F."/>
            <person name="Falavigna A."/>
            <person name="Ye Y."/>
            <person name="Leebens-Mack J.H."/>
            <person name="Chen G."/>
        </authorList>
    </citation>
    <scope>NUCLEOTIDE SEQUENCE [LARGE SCALE GENOMIC DNA]</scope>
    <source>
        <strain evidence="4">cv. DH0086</strain>
    </source>
</reference>
<dbReference type="PANTHER" id="PTHR36733:SF1">
    <property type="entry name" value="CELL WALL PROTEIN-RELATED"/>
    <property type="match status" value="1"/>
</dbReference>
<gene>
    <name evidence="3" type="ORF">A4U43_C03F22470</name>
</gene>
<dbReference type="EMBL" id="CM007383">
    <property type="protein sequence ID" value="ONK75970.1"/>
    <property type="molecule type" value="Genomic_DNA"/>
</dbReference>
<protein>
    <submittedName>
        <fullName evidence="3">Uncharacterized protein</fullName>
    </submittedName>
</protein>
<dbReference type="Gramene" id="ONK75970">
    <property type="protein sequence ID" value="ONK75970"/>
    <property type="gene ID" value="A4U43_C03F22470"/>
</dbReference>
<keyword evidence="2" id="KW-0732">Signal</keyword>
<sequence>MAHSSLVKLSLCLLVLLSLFVQSTVGGRPVPASNDKKETECEGRDGINLLGGAVRIGGGGVRIGGLPSIGTGNGGGGTGALTRAGFGSGSIGDLDHSAPAAARPRYLPGNDDTFVPNPGYEVPNPFRGSSPNP</sequence>
<evidence type="ECO:0000313" key="4">
    <source>
        <dbReference type="Proteomes" id="UP000243459"/>
    </source>
</evidence>
<dbReference type="AlphaFoldDB" id="A0A5P1FHA5"/>
<feature type="region of interest" description="Disordered" evidence="1">
    <location>
        <begin position="92"/>
        <end position="133"/>
    </location>
</feature>
<dbReference type="OrthoDB" id="1931827at2759"/>
<feature type="chain" id="PRO_5024324548" evidence="2">
    <location>
        <begin position="27"/>
        <end position="133"/>
    </location>
</feature>
<evidence type="ECO:0000313" key="3">
    <source>
        <dbReference type="EMBL" id="ONK75970.1"/>
    </source>
</evidence>
<dbReference type="InterPro" id="IPR034565">
    <property type="entry name" value="Put_cell_wall"/>
</dbReference>
<feature type="signal peptide" evidence="2">
    <location>
        <begin position="1"/>
        <end position="26"/>
    </location>
</feature>
<keyword evidence="4" id="KW-1185">Reference proteome</keyword>
<organism evidence="3 4">
    <name type="scientific">Asparagus officinalis</name>
    <name type="common">Garden asparagus</name>
    <dbReference type="NCBI Taxonomy" id="4686"/>
    <lineage>
        <taxon>Eukaryota</taxon>
        <taxon>Viridiplantae</taxon>
        <taxon>Streptophyta</taxon>
        <taxon>Embryophyta</taxon>
        <taxon>Tracheophyta</taxon>
        <taxon>Spermatophyta</taxon>
        <taxon>Magnoliopsida</taxon>
        <taxon>Liliopsida</taxon>
        <taxon>Asparagales</taxon>
        <taxon>Asparagaceae</taxon>
        <taxon>Asparagoideae</taxon>
        <taxon>Asparagus</taxon>
    </lineage>
</organism>
<accession>A0A5P1FHA5</accession>
<dbReference type="Proteomes" id="UP000243459">
    <property type="component" value="Chromosome 3"/>
</dbReference>